<dbReference type="GO" id="GO:0000976">
    <property type="term" value="F:transcription cis-regulatory region binding"/>
    <property type="evidence" value="ECO:0007669"/>
    <property type="project" value="TreeGrafter"/>
</dbReference>
<keyword evidence="4" id="KW-0804">Transcription</keyword>
<dbReference type="Pfam" id="PF00532">
    <property type="entry name" value="Peripla_BP_1"/>
    <property type="match status" value="1"/>
</dbReference>
<dbReference type="PRINTS" id="PR00036">
    <property type="entry name" value="HTHLACI"/>
</dbReference>
<protein>
    <submittedName>
        <fullName evidence="6">HTH-type transcriptional repressor PurR</fullName>
    </submittedName>
</protein>
<keyword evidence="3" id="KW-0238">DNA-binding</keyword>
<organism evidence="6 7">
    <name type="scientific">Pararobbsia alpina</name>
    <dbReference type="NCBI Taxonomy" id="621374"/>
    <lineage>
        <taxon>Bacteria</taxon>
        <taxon>Pseudomonadati</taxon>
        <taxon>Pseudomonadota</taxon>
        <taxon>Betaproteobacteria</taxon>
        <taxon>Burkholderiales</taxon>
        <taxon>Burkholderiaceae</taxon>
        <taxon>Pararobbsia</taxon>
    </lineage>
</organism>
<proteinExistence type="predicted"/>
<dbReference type="Proteomes" id="UP000494115">
    <property type="component" value="Unassembled WGS sequence"/>
</dbReference>
<dbReference type="InterPro" id="IPR010982">
    <property type="entry name" value="Lambda_DNA-bd_dom_sf"/>
</dbReference>
<sequence length="334" mass="36014">MATIKDVAARAGVSFTTVSHVVNNTRPVSSDVRVKVEAAIKELNFVPSAVARSLKARTTSTIGVLVPNNTNPYFAEMSRGIEDYCERHGYCVILGNSEDNAEKQRKYLRVLIERRIDGLIIASAGDEATLAESLRLIDLPVVIVDREVSGVEADLVQIDHGVGAYMAVRHLLDLGHRRIACISGLESMAVGQARVAGFRRALLEAGVSPDDCPIVQSDYTSPGGYRAAVGLFEGARPTAIFATNDMMGLGVLRAAAERGIAVPRELSVVGFDDIELCRFFFPALTTVGQSIVMLGERAAETLIERVTKRYDGVARQLVISPKMTLRESTGAPLA</sequence>
<dbReference type="InterPro" id="IPR000843">
    <property type="entry name" value="HTH_LacI"/>
</dbReference>
<keyword evidence="2" id="KW-0805">Transcription regulation</keyword>
<name>A0A6S7D9J5_9BURK</name>
<dbReference type="Gene3D" id="3.40.50.2300">
    <property type="match status" value="2"/>
</dbReference>
<evidence type="ECO:0000313" key="6">
    <source>
        <dbReference type="EMBL" id="CAB3799474.1"/>
    </source>
</evidence>
<dbReference type="SUPFAM" id="SSF47413">
    <property type="entry name" value="lambda repressor-like DNA-binding domains"/>
    <property type="match status" value="1"/>
</dbReference>
<dbReference type="EMBL" id="CADIKM010000033">
    <property type="protein sequence ID" value="CAB3799474.1"/>
    <property type="molecule type" value="Genomic_DNA"/>
</dbReference>
<evidence type="ECO:0000259" key="5">
    <source>
        <dbReference type="PROSITE" id="PS50932"/>
    </source>
</evidence>
<dbReference type="CDD" id="cd01392">
    <property type="entry name" value="HTH_LacI"/>
    <property type="match status" value="1"/>
</dbReference>
<dbReference type="PANTHER" id="PTHR30146">
    <property type="entry name" value="LACI-RELATED TRANSCRIPTIONAL REPRESSOR"/>
    <property type="match status" value="1"/>
</dbReference>
<dbReference type="AlphaFoldDB" id="A0A6S7D9J5"/>
<dbReference type="SUPFAM" id="SSF53822">
    <property type="entry name" value="Periplasmic binding protein-like I"/>
    <property type="match status" value="1"/>
</dbReference>
<keyword evidence="1" id="KW-0678">Repressor</keyword>
<dbReference type="PANTHER" id="PTHR30146:SF148">
    <property type="entry name" value="HTH-TYPE TRANSCRIPTIONAL REPRESSOR PURR-RELATED"/>
    <property type="match status" value="1"/>
</dbReference>
<accession>A0A6S7D9J5</accession>
<evidence type="ECO:0000256" key="2">
    <source>
        <dbReference type="ARBA" id="ARBA00023015"/>
    </source>
</evidence>
<dbReference type="Gene3D" id="1.10.260.40">
    <property type="entry name" value="lambda repressor-like DNA-binding domains"/>
    <property type="match status" value="1"/>
</dbReference>
<evidence type="ECO:0000313" key="7">
    <source>
        <dbReference type="Proteomes" id="UP000494115"/>
    </source>
</evidence>
<evidence type="ECO:0000256" key="3">
    <source>
        <dbReference type="ARBA" id="ARBA00023125"/>
    </source>
</evidence>
<feature type="domain" description="HTH lacI-type" evidence="5">
    <location>
        <begin position="2"/>
        <end position="56"/>
    </location>
</feature>
<dbReference type="RefSeq" id="WP_175107294.1">
    <property type="nucleotide sequence ID" value="NZ_CADIKM010000033.1"/>
</dbReference>
<dbReference type="PROSITE" id="PS50932">
    <property type="entry name" value="HTH_LACI_2"/>
    <property type="match status" value="1"/>
</dbReference>
<evidence type="ECO:0000256" key="4">
    <source>
        <dbReference type="ARBA" id="ARBA00023163"/>
    </source>
</evidence>
<evidence type="ECO:0000256" key="1">
    <source>
        <dbReference type="ARBA" id="ARBA00022491"/>
    </source>
</evidence>
<gene>
    <name evidence="6" type="primary">purR_4</name>
    <name evidence="6" type="ORF">LMG28138_04656</name>
</gene>
<keyword evidence="7" id="KW-1185">Reference proteome</keyword>
<dbReference type="InterPro" id="IPR001761">
    <property type="entry name" value="Peripla_BP/Lac1_sug-bd_dom"/>
</dbReference>
<dbReference type="PROSITE" id="PS00356">
    <property type="entry name" value="HTH_LACI_1"/>
    <property type="match status" value="1"/>
</dbReference>
<reference evidence="6 7" key="1">
    <citation type="submission" date="2020-04" db="EMBL/GenBank/DDBJ databases">
        <authorList>
            <person name="De Canck E."/>
        </authorList>
    </citation>
    <scope>NUCLEOTIDE SEQUENCE [LARGE SCALE GENOMIC DNA]</scope>
    <source>
        <strain evidence="6 7">LMG 28138</strain>
    </source>
</reference>
<dbReference type="GO" id="GO:0003700">
    <property type="term" value="F:DNA-binding transcription factor activity"/>
    <property type="evidence" value="ECO:0007669"/>
    <property type="project" value="TreeGrafter"/>
</dbReference>
<dbReference type="InterPro" id="IPR028082">
    <property type="entry name" value="Peripla_BP_I"/>
</dbReference>
<dbReference type="Pfam" id="PF00356">
    <property type="entry name" value="LacI"/>
    <property type="match status" value="1"/>
</dbReference>
<dbReference type="SMART" id="SM00354">
    <property type="entry name" value="HTH_LACI"/>
    <property type="match status" value="1"/>
</dbReference>